<dbReference type="PANTHER" id="PTHR15615">
    <property type="match status" value="1"/>
</dbReference>
<dbReference type="AlphaFoldDB" id="A0A9N9H1D2"/>
<dbReference type="PANTHER" id="PTHR15615:SF27">
    <property type="entry name" value="PHO85 CYCLIN CLG1"/>
    <property type="match status" value="1"/>
</dbReference>
<dbReference type="Pfam" id="PF08613">
    <property type="entry name" value="Cyclin"/>
    <property type="match status" value="1"/>
</dbReference>
<dbReference type="GO" id="GO:0000307">
    <property type="term" value="C:cyclin-dependent protein kinase holoenzyme complex"/>
    <property type="evidence" value="ECO:0007669"/>
    <property type="project" value="TreeGrafter"/>
</dbReference>
<accession>A0A9N9H1D2</accession>
<keyword evidence="2" id="KW-1185">Reference proteome</keyword>
<dbReference type="EMBL" id="CAJVPV010009457">
    <property type="protein sequence ID" value="CAG8641678.1"/>
    <property type="molecule type" value="Genomic_DNA"/>
</dbReference>
<organism evidence="1 2">
    <name type="scientific">Acaulospora morrowiae</name>
    <dbReference type="NCBI Taxonomy" id="94023"/>
    <lineage>
        <taxon>Eukaryota</taxon>
        <taxon>Fungi</taxon>
        <taxon>Fungi incertae sedis</taxon>
        <taxon>Mucoromycota</taxon>
        <taxon>Glomeromycotina</taxon>
        <taxon>Glomeromycetes</taxon>
        <taxon>Diversisporales</taxon>
        <taxon>Acaulosporaceae</taxon>
        <taxon>Acaulospora</taxon>
    </lineage>
</organism>
<reference evidence="1" key="1">
    <citation type="submission" date="2021-06" db="EMBL/GenBank/DDBJ databases">
        <authorList>
            <person name="Kallberg Y."/>
            <person name="Tangrot J."/>
            <person name="Rosling A."/>
        </authorList>
    </citation>
    <scope>NUCLEOTIDE SEQUENCE</scope>
    <source>
        <strain evidence="1">CL551</strain>
    </source>
</reference>
<dbReference type="SUPFAM" id="SSF47954">
    <property type="entry name" value="Cyclin-like"/>
    <property type="match status" value="1"/>
</dbReference>
<evidence type="ECO:0000313" key="1">
    <source>
        <dbReference type="EMBL" id="CAG8641678.1"/>
    </source>
</evidence>
<dbReference type="GO" id="GO:0016538">
    <property type="term" value="F:cyclin-dependent protein serine/threonine kinase regulator activity"/>
    <property type="evidence" value="ECO:0007669"/>
    <property type="project" value="TreeGrafter"/>
</dbReference>
<dbReference type="GO" id="GO:0005634">
    <property type="term" value="C:nucleus"/>
    <property type="evidence" value="ECO:0007669"/>
    <property type="project" value="TreeGrafter"/>
</dbReference>
<comment type="caution">
    <text evidence="1">The sequence shown here is derived from an EMBL/GenBank/DDBJ whole genome shotgun (WGS) entry which is preliminary data.</text>
</comment>
<dbReference type="InterPro" id="IPR013922">
    <property type="entry name" value="Cyclin_PHO80-like"/>
</dbReference>
<name>A0A9N9H1D2_9GLOM</name>
<gene>
    <name evidence="1" type="ORF">AMORRO_LOCUS9542</name>
</gene>
<evidence type="ECO:0000313" key="2">
    <source>
        <dbReference type="Proteomes" id="UP000789342"/>
    </source>
</evidence>
<sequence>MYNTCLPAEPLMPGPISQLFYDGLPSRNQVQYPALAASDASALQPLIPPPTPVPTEVSTPTELGEFASNVVYQMWYVKTTGSTLVDQVPPQSPLPSQPANLSQTASSQFKNFCVQVLLQTQLSNTVVILSLKYVQRFVKGGRPVDFGEEGPEYRLFTIALMLANKFLDDNTFTNKTWSEVTSIPVKEINKMELAFLECMDFKMFVSGSDYSHWLDCLKEYTKTQQQLYIHQRQRSSDALNNGSLITAQIQNQSDSVRPTRKSMQFNQDSTSYFDPNVTVPIVGQCMMPVNQLSNGMTFSLPTSIRSNVNGIVQSSVPARIQHSFGRNSSSPAFQALHNSFFNPLRNSENANGEVGPFNHTKRHSMPAMNLQNIIDQTPLQQTSQFKPVNSNPHAYHLATVKMEANQINPSSVNTSYHNNSASRVDVIGQFDNSDVYGSYGNVGVSDQRGEQPHVNFPVPIVGNLDNVNSIAHHKPLTQLFNTKTIATHYPNVNENVTDNLHSFIKPQQQKVTTEVHENEQQLTHRRSMPQLVRSAYTSSLGYAGMMSQAEDGYNSTAIQSGVAHIHSPEQHHSTPPLMYHQKDLGSRAAQHKVGSLAPFSMGVSSNPPTPVDLPSNLMIQPYRSIIGSNYNNAHNSAHSQKSGQYYGSVQAQQGMNIVDGIGGFVFPLFGSNGSSNNDSTVQPYSVKRSEEGIVNKNHGVIGPIAPVMIAPPGLGVVGGFGPPAMTVQTSREHLPTTASNKVVGSAVSNISSGGYYRMFDGITIA</sequence>
<dbReference type="GO" id="GO:0019901">
    <property type="term" value="F:protein kinase binding"/>
    <property type="evidence" value="ECO:0007669"/>
    <property type="project" value="InterPro"/>
</dbReference>
<dbReference type="Proteomes" id="UP000789342">
    <property type="component" value="Unassembled WGS sequence"/>
</dbReference>
<proteinExistence type="predicted"/>
<dbReference type="OrthoDB" id="244495at2759"/>
<dbReference type="InterPro" id="IPR036915">
    <property type="entry name" value="Cyclin-like_sf"/>
</dbReference>
<dbReference type="CDD" id="cd20557">
    <property type="entry name" value="CYCLIN_ScPCL1-like"/>
    <property type="match status" value="1"/>
</dbReference>
<protein>
    <submittedName>
        <fullName evidence="1">8468_t:CDS:1</fullName>
    </submittedName>
</protein>
<dbReference type="Gene3D" id="1.10.472.10">
    <property type="entry name" value="Cyclin-like"/>
    <property type="match status" value="1"/>
</dbReference>